<dbReference type="InterPro" id="IPR036812">
    <property type="entry name" value="NAD(P)_OxRdtase_dom_sf"/>
</dbReference>
<dbReference type="EMBL" id="CABFNP030000646">
    <property type="protein sequence ID" value="CAI6073740.1"/>
    <property type="molecule type" value="Genomic_DNA"/>
</dbReference>
<evidence type="ECO:0000259" key="2">
    <source>
        <dbReference type="Pfam" id="PF00248"/>
    </source>
</evidence>
<reference evidence="3" key="1">
    <citation type="submission" date="2023-01" db="EMBL/GenBank/DDBJ databases">
        <authorList>
            <person name="Piombo E."/>
        </authorList>
    </citation>
    <scope>NUCLEOTIDE SEQUENCE</scope>
</reference>
<accession>A0AA35PZA8</accession>
<organism evidence="3 4">
    <name type="scientific">Clonostachys chloroleuca</name>
    <dbReference type="NCBI Taxonomy" id="1926264"/>
    <lineage>
        <taxon>Eukaryota</taxon>
        <taxon>Fungi</taxon>
        <taxon>Dikarya</taxon>
        <taxon>Ascomycota</taxon>
        <taxon>Pezizomycotina</taxon>
        <taxon>Sordariomycetes</taxon>
        <taxon>Hypocreomycetidae</taxon>
        <taxon>Hypocreales</taxon>
        <taxon>Bionectriaceae</taxon>
        <taxon>Clonostachys</taxon>
    </lineage>
</organism>
<dbReference type="InterPro" id="IPR050791">
    <property type="entry name" value="Aldo-Keto_reductase"/>
</dbReference>
<keyword evidence="4" id="KW-1185">Reference proteome</keyword>
<evidence type="ECO:0000313" key="4">
    <source>
        <dbReference type="Proteomes" id="UP001160390"/>
    </source>
</evidence>
<sequence>MGFSAKETSFPTRKLGSNGPYVTAIGWGSMGLASDIYGLKASDEERLRFLDQVHEKGGLFWDTSDSYGDAEDLLGAWFKKTGKRSEIFLATKFGSVKDKNGVNTPNSSAEYAKQACQRSLERLGVDYIDLFYLHRASEGVPIEQTMRALVELKREGKIKYIGLSEVDDVTLRRACNVHHVDALQIEYSICTPDIESEKGCNLLQTARELGVAIIAYSPLCRGLSTGNYTKHDQFSAGDVRNTLPRFSEENLPKNLELISKLSEVAQRRSCSLVQLSLAWLLAQGEDIIPIPGTKKIKYLDDNFEAFKVQLTQQDLEDIRDAMSTTEIVGSRYPEASMNLLLRRTREE</sequence>
<dbReference type="GO" id="GO:0005737">
    <property type="term" value="C:cytoplasm"/>
    <property type="evidence" value="ECO:0007669"/>
    <property type="project" value="TreeGrafter"/>
</dbReference>
<evidence type="ECO:0000313" key="3">
    <source>
        <dbReference type="EMBL" id="CAI6073740.1"/>
    </source>
</evidence>
<protein>
    <recommendedName>
        <fullName evidence="2">NADP-dependent oxidoreductase domain-containing protein</fullName>
    </recommendedName>
</protein>
<name>A0AA35PZA8_9HYPO</name>
<dbReference type="Pfam" id="PF00248">
    <property type="entry name" value="Aldo_ket_red"/>
    <property type="match status" value="1"/>
</dbReference>
<dbReference type="SUPFAM" id="SSF51430">
    <property type="entry name" value="NAD(P)-linked oxidoreductase"/>
    <property type="match status" value="1"/>
</dbReference>
<dbReference type="AlphaFoldDB" id="A0AA35PZA8"/>
<dbReference type="PANTHER" id="PTHR43625">
    <property type="entry name" value="AFLATOXIN B1 ALDEHYDE REDUCTASE"/>
    <property type="match status" value="1"/>
</dbReference>
<feature type="domain" description="NADP-dependent oxidoreductase" evidence="2">
    <location>
        <begin position="25"/>
        <end position="320"/>
    </location>
</feature>
<dbReference type="InterPro" id="IPR023210">
    <property type="entry name" value="NADP_OxRdtase_dom"/>
</dbReference>
<dbReference type="PANTHER" id="PTHR43625:SF40">
    <property type="entry name" value="ALDO-KETO REDUCTASE YAKC [NADP(+)]"/>
    <property type="match status" value="1"/>
</dbReference>
<keyword evidence="1" id="KW-0560">Oxidoreductase</keyword>
<gene>
    <name evidence="3" type="ORF">CCHLO57077_00018504</name>
</gene>
<proteinExistence type="predicted"/>
<dbReference type="Gene3D" id="3.20.20.100">
    <property type="entry name" value="NADP-dependent oxidoreductase domain"/>
    <property type="match status" value="1"/>
</dbReference>
<comment type="caution">
    <text evidence="3">The sequence shown here is derived from an EMBL/GenBank/DDBJ whole genome shotgun (WGS) entry which is preliminary data.</text>
</comment>
<dbReference type="Proteomes" id="UP001160390">
    <property type="component" value="Unassembled WGS sequence"/>
</dbReference>
<dbReference type="GO" id="GO:0016491">
    <property type="term" value="F:oxidoreductase activity"/>
    <property type="evidence" value="ECO:0007669"/>
    <property type="project" value="UniProtKB-KW"/>
</dbReference>
<evidence type="ECO:0000256" key="1">
    <source>
        <dbReference type="ARBA" id="ARBA00023002"/>
    </source>
</evidence>